<accession>A0A9X2ER87</accession>
<dbReference type="NCBIfam" id="NF047593">
    <property type="entry name" value="IS66_ISAeme5_TnpA"/>
    <property type="match status" value="1"/>
</dbReference>
<organism evidence="1 2">
    <name type="scientific">Microbulbifer okhotskensis</name>
    <dbReference type="NCBI Taxonomy" id="2926617"/>
    <lineage>
        <taxon>Bacteria</taxon>
        <taxon>Pseudomonadati</taxon>
        <taxon>Pseudomonadota</taxon>
        <taxon>Gammaproteobacteria</taxon>
        <taxon>Cellvibrionales</taxon>
        <taxon>Microbulbiferaceae</taxon>
        <taxon>Microbulbifer</taxon>
    </lineage>
</organism>
<gene>
    <name evidence="1" type="ORF">MO867_21805</name>
</gene>
<proteinExistence type="predicted"/>
<reference evidence="1" key="1">
    <citation type="journal article" date="2022" name="Arch. Microbiol.">
        <title>Microbulbifer okhotskensis sp. nov., isolated from a deep bottom sediment of the Okhotsk Sea.</title>
        <authorList>
            <person name="Romanenko L."/>
            <person name="Kurilenko V."/>
            <person name="Otstavnykh N."/>
            <person name="Velansky P."/>
            <person name="Isaeva M."/>
            <person name="Mikhailov V."/>
        </authorList>
    </citation>
    <scope>NUCLEOTIDE SEQUENCE</scope>
    <source>
        <strain evidence="1">OS29</strain>
    </source>
</reference>
<evidence type="ECO:0000313" key="1">
    <source>
        <dbReference type="EMBL" id="MCO1336964.1"/>
    </source>
</evidence>
<sequence>MNTQNKTDFWQEHISDWNSSDISQTAYCQHHQQKLSTFTYWRNKQSKRLPISLPALQASWELAIPGDIQLPVSALEHTLPLFWRLLRGQH</sequence>
<dbReference type="Proteomes" id="UP001139028">
    <property type="component" value="Unassembled WGS sequence"/>
</dbReference>
<evidence type="ECO:0000313" key="2">
    <source>
        <dbReference type="Proteomes" id="UP001139028"/>
    </source>
</evidence>
<name>A0A9X2ER87_9GAMM</name>
<keyword evidence="2" id="KW-1185">Reference proteome</keyword>
<protein>
    <submittedName>
        <fullName evidence="1">IS66 family insertion sequence element accessory protein TnpB</fullName>
    </submittedName>
</protein>
<dbReference type="AlphaFoldDB" id="A0A9X2ER87"/>
<dbReference type="RefSeq" id="WP_252473074.1">
    <property type="nucleotide sequence ID" value="NZ_JALBWM010000257.1"/>
</dbReference>
<comment type="caution">
    <text evidence="1">The sequence shown here is derived from an EMBL/GenBank/DDBJ whole genome shotgun (WGS) entry which is preliminary data.</text>
</comment>
<dbReference type="EMBL" id="JALBWM010000257">
    <property type="protein sequence ID" value="MCO1336964.1"/>
    <property type="molecule type" value="Genomic_DNA"/>
</dbReference>